<keyword evidence="3" id="KW-1185">Reference proteome</keyword>
<protein>
    <recommendedName>
        <fullName evidence="4">Lipoprotein</fullName>
    </recommendedName>
</protein>
<dbReference type="AlphaFoldDB" id="H2J2M6"/>
<feature type="signal peptide" evidence="1">
    <location>
        <begin position="1"/>
        <end position="22"/>
    </location>
</feature>
<evidence type="ECO:0000256" key="1">
    <source>
        <dbReference type="SAM" id="SignalP"/>
    </source>
</evidence>
<dbReference type="RefSeq" id="WP_014295542.1">
    <property type="nucleotide sequence ID" value="NC_016751.1"/>
</dbReference>
<organism evidence="2 3">
    <name type="scientific">Marinitoga piezophila (strain DSM 14283 / JCM 11233 / KA3)</name>
    <dbReference type="NCBI Taxonomy" id="443254"/>
    <lineage>
        <taxon>Bacteria</taxon>
        <taxon>Thermotogati</taxon>
        <taxon>Thermotogota</taxon>
        <taxon>Thermotogae</taxon>
        <taxon>Petrotogales</taxon>
        <taxon>Petrotogaceae</taxon>
        <taxon>Marinitoga</taxon>
    </lineage>
</organism>
<evidence type="ECO:0008006" key="4">
    <source>
        <dbReference type="Google" id="ProtNLM"/>
    </source>
</evidence>
<dbReference type="Proteomes" id="UP000007161">
    <property type="component" value="Chromosome"/>
</dbReference>
<feature type="chain" id="PRO_5003561682" description="Lipoprotein" evidence="1">
    <location>
        <begin position="23"/>
        <end position="148"/>
    </location>
</feature>
<dbReference type="EMBL" id="CP003257">
    <property type="protein sequence ID" value="AEX84470.1"/>
    <property type="molecule type" value="Genomic_DNA"/>
</dbReference>
<dbReference type="KEGG" id="mpz:Marpi_0010"/>
<gene>
    <name evidence="2" type="ordered locus">Marpi_0010</name>
</gene>
<reference evidence="2 3" key="1">
    <citation type="journal article" date="2012" name="J. Bacteriol.">
        <title>Complete Genome Sequence of the Thermophilic, Piezophilic, Heterotrophic Bacterium Marinitoga piezophila KA3.</title>
        <authorList>
            <person name="Lucas S."/>
            <person name="Han J."/>
            <person name="Lapidus A."/>
            <person name="Cheng J.F."/>
            <person name="Goodwin L.A."/>
            <person name="Pitluck S."/>
            <person name="Peters L."/>
            <person name="Mikhailova N."/>
            <person name="Teshima H."/>
            <person name="Detter J.C."/>
            <person name="Han C."/>
            <person name="Tapia R."/>
            <person name="Land M."/>
            <person name="Hauser L."/>
            <person name="Kyrpides N.C."/>
            <person name="Ivanova N."/>
            <person name="Pagani I."/>
            <person name="Vannier P."/>
            <person name="Oger P."/>
            <person name="Bartlett D.H."/>
            <person name="Noll K.M."/>
            <person name="Woyke T."/>
            <person name="Jebbar M."/>
        </authorList>
    </citation>
    <scope>NUCLEOTIDE SEQUENCE [LARGE SCALE GENOMIC DNA]</scope>
    <source>
        <strain evidence="3">DSM 14283 / JCM 11233 / KA3</strain>
    </source>
</reference>
<reference evidence="3" key="2">
    <citation type="submission" date="2012-01" db="EMBL/GenBank/DDBJ databases">
        <title>Complete sequence of chromosome of Marinitoga piezophila KA3.</title>
        <authorList>
            <person name="Lucas S."/>
            <person name="Han J."/>
            <person name="Lapidus A."/>
            <person name="Cheng J.-F."/>
            <person name="Goodwin L."/>
            <person name="Pitluck S."/>
            <person name="Peters L."/>
            <person name="Mikhailova N."/>
            <person name="Teshima H."/>
            <person name="Detter J.C."/>
            <person name="Han C."/>
            <person name="Tapia R."/>
            <person name="Land M."/>
            <person name="Hauser L."/>
            <person name="Kyrpides N."/>
            <person name="Ivanova N."/>
            <person name="Pagani I."/>
            <person name="Jebbar M."/>
            <person name="Vannier P."/>
            <person name="Oger P."/>
            <person name="Cario A."/>
            <person name="Bartlett D."/>
            <person name="Noll K.M."/>
            <person name="Woyke T."/>
        </authorList>
    </citation>
    <scope>NUCLEOTIDE SEQUENCE [LARGE SCALE GENOMIC DNA]</scope>
    <source>
        <strain evidence="3">DSM 14283 / JCM 11233 / KA3</strain>
    </source>
</reference>
<evidence type="ECO:0000313" key="2">
    <source>
        <dbReference type="EMBL" id="AEX84470.1"/>
    </source>
</evidence>
<evidence type="ECO:0000313" key="3">
    <source>
        <dbReference type="Proteomes" id="UP000007161"/>
    </source>
</evidence>
<dbReference type="STRING" id="443254.Marpi_0010"/>
<proteinExistence type="predicted"/>
<dbReference type="HOGENOM" id="CLU_1756674_0_0_0"/>
<dbReference type="eggNOG" id="COG3018">
    <property type="taxonomic scope" value="Bacteria"/>
</dbReference>
<sequence length="148" mass="16997">MKRRLYFILALFIIVITFNSCGATNSGIFAQPDMEKNTSYHDFKGFGIIDYKTFPHEAQAKLAALEAARQDAYTKAVEYVYGTYIDSSTTVKDFVMQNKEIESKLYGLIKGAQEINQGFDMNEGMAWVVIRIYKKDIENIIGKRIKYF</sequence>
<accession>H2J2M6</accession>
<keyword evidence="1" id="KW-0732">Signal</keyword>
<name>H2J2M6_MARPK</name>